<dbReference type="EMBL" id="CP010904">
    <property type="protein sequence ID" value="AKJ63642.1"/>
    <property type="molecule type" value="Genomic_DNA"/>
</dbReference>
<dbReference type="RefSeq" id="WP_052881050.1">
    <property type="nucleotide sequence ID" value="NZ_CP010904.1"/>
</dbReference>
<keyword evidence="2" id="KW-1185">Reference proteome</keyword>
<gene>
    <name evidence="1" type="ORF">L21SP4_00361</name>
</gene>
<dbReference type="OrthoDB" id="9770043at2"/>
<sequence>MKRKFLPGIVLGLGIAATCSAEWEKVDDFDTYDHGEPVAGRAGWAVKDAELTGAMAMTDPEHPENRILKFYRRGNGEEHDYLWNAERLRIDRGARGTGTIFMRLFLGRAESSTSVKFGVSHQDFQTPNALKQMVWFRHSGEAGVKPVADADGQPLEGMKIQSGRWYRLWMVVRHGDEGEADADVHLVAEDGSAELHLTEADFVREALPHSVGTDFTRFGFVKGDVDDRAIYLDDVYIDHAGENLTDPTQN</sequence>
<name>A0A0G3EDZ8_9BACT</name>
<protein>
    <submittedName>
        <fullName evidence="1">Uncharacterized protein</fullName>
    </submittedName>
</protein>
<evidence type="ECO:0000313" key="2">
    <source>
        <dbReference type="Proteomes" id="UP000035268"/>
    </source>
</evidence>
<dbReference type="AlphaFoldDB" id="A0A0G3EDZ8"/>
<dbReference type="KEGG" id="vbl:L21SP4_00361"/>
<proteinExistence type="predicted"/>
<organism evidence="1 2">
    <name type="scientific">Kiritimatiella glycovorans</name>
    <dbReference type="NCBI Taxonomy" id="1307763"/>
    <lineage>
        <taxon>Bacteria</taxon>
        <taxon>Pseudomonadati</taxon>
        <taxon>Kiritimatiellota</taxon>
        <taxon>Kiritimatiellia</taxon>
        <taxon>Kiritimatiellales</taxon>
        <taxon>Kiritimatiellaceae</taxon>
        <taxon>Kiritimatiella</taxon>
    </lineage>
</organism>
<reference evidence="1 2" key="2">
    <citation type="journal article" date="2016" name="ISME J.">
        <title>Characterization of the first cultured representative of Verrucomicrobia subdivision 5 indicates the proposal of a novel phylum.</title>
        <authorList>
            <person name="Spring S."/>
            <person name="Bunk B."/>
            <person name="Sproer C."/>
            <person name="Schumann P."/>
            <person name="Rohde M."/>
            <person name="Tindall B.J."/>
            <person name="Klenk H.P."/>
        </authorList>
    </citation>
    <scope>NUCLEOTIDE SEQUENCE [LARGE SCALE GENOMIC DNA]</scope>
    <source>
        <strain evidence="1 2">L21-Fru-AB</strain>
    </source>
</reference>
<evidence type="ECO:0000313" key="1">
    <source>
        <dbReference type="EMBL" id="AKJ63642.1"/>
    </source>
</evidence>
<reference evidence="2" key="1">
    <citation type="submission" date="2015-02" db="EMBL/GenBank/DDBJ databases">
        <title>Description and complete genome sequence of the first cultured representative of the subdivision 5 of the Verrucomicrobia phylum.</title>
        <authorList>
            <person name="Spring S."/>
            <person name="Bunk B."/>
            <person name="Sproer C."/>
            <person name="Klenk H.-P."/>
        </authorList>
    </citation>
    <scope>NUCLEOTIDE SEQUENCE [LARGE SCALE GENOMIC DNA]</scope>
    <source>
        <strain evidence="2">L21-Fru-AB</strain>
    </source>
</reference>
<dbReference type="Proteomes" id="UP000035268">
    <property type="component" value="Chromosome"/>
</dbReference>
<accession>A0A0G3EDZ8</accession>
<dbReference type="STRING" id="1307763.L21SP4_00361"/>